<dbReference type="Gene3D" id="1.10.357.10">
    <property type="entry name" value="Tetracycline Repressor, domain 2"/>
    <property type="match status" value="1"/>
</dbReference>
<name>A0ABS2ARH7_9ACTN</name>
<dbReference type="Pfam" id="PF00440">
    <property type="entry name" value="TetR_N"/>
    <property type="match status" value="1"/>
</dbReference>
<dbReference type="InterPro" id="IPR009057">
    <property type="entry name" value="Homeodomain-like_sf"/>
</dbReference>
<dbReference type="PROSITE" id="PS50977">
    <property type="entry name" value="HTH_TETR_2"/>
    <property type="match status" value="1"/>
</dbReference>
<evidence type="ECO:0000256" key="2">
    <source>
        <dbReference type="ARBA" id="ARBA00023125"/>
    </source>
</evidence>
<dbReference type="Proteomes" id="UP000632138">
    <property type="component" value="Unassembled WGS sequence"/>
</dbReference>
<feature type="DNA-binding region" description="H-T-H motif" evidence="4">
    <location>
        <begin position="39"/>
        <end position="58"/>
    </location>
</feature>
<evidence type="ECO:0000256" key="3">
    <source>
        <dbReference type="ARBA" id="ARBA00023163"/>
    </source>
</evidence>
<proteinExistence type="predicted"/>
<dbReference type="PANTHER" id="PTHR30055">
    <property type="entry name" value="HTH-TYPE TRANSCRIPTIONAL REGULATOR RUTR"/>
    <property type="match status" value="1"/>
</dbReference>
<keyword evidence="7" id="KW-1185">Reference proteome</keyword>
<accession>A0ABS2ARH7</accession>
<evidence type="ECO:0000313" key="7">
    <source>
        <dbReference type="Proteomes" id="UP000632138"/>
    </source>
</evidence>
<feature type="domain" description="HTH tetR-type" evidence="5">
    <location>
        <begin position="16"/>
        <end position="76"/>
    </location>
</feature>
<evidence type="ECO:0000259" key="5">
    <source>
        <dbReference type="PROSITE" id="PS50977"/>
    </source>
</evidence>
<gene>
    <name evidence="6" type="ORF">JIG36_43830</name>
</gene>
<keyword evidence="1" id="KW-0805">Transcription regulation</keyword>
<sequence length="212" mass="23163">MTRRAYDNTRRAEQARATRRRVLNSARELLSEQGPAAVTMRDVATHAGVSAETVYKTFRTKAALIKDVYDVTLAGDDEPIPMIDRPEIQAVFAASGPREKLARYAHAARRIGERTGPLLAKLLAGARGGDPELAAFRETTNQERMIGAGGIVHHLAETGGLRAGVSPERATDIVWTLIAPEVYELLVSDRGWSADDYEQWLAQTLADALAAR</sequence>
<dbReference type="InterPro" id="IPR001647">
    <property type="entry name" value="HTH_TetR"/>
</dbReference>
<dbReference type="InterPro" id="IPR036271">
    <property type="entry name" value="Tet_transcr_reg_TetR-rel_C_sf"/>
</dbReference>
<evidence type="ECO:0000313" key="6">
    <source>
        <dbReference type="EMBL" id="MBM2622453.1"/>
    </source>
</evidence>
<comment type="caution">
    <text evidence="6">The sequence shown here is derived from an EMBL/GenBank/DDBJ whole genome shotgun (WGS) entry which is preliminary data.</text>
</comment>
<keyword evidence="3" id="KW-0804">Transcription</keyword>
<dbReference type="SUPFAM" id="SSF48498">
    <property type="entry name" value="Tetracyclin repressor-like, C-terminal domain"/>
    <property type="match status" value="1"/>
</dbReference>
<evidence type="ECO:0000256" key="4">
    <source>
        <dbReference type="PROSITE-ProRule" id="PRU00335"/>
    </source>
</evidence>
<evidence type="ECO:0000256" key="1">
    <source>
        <dbReference type="ARBA" id="ARBA00023015"/>
    </source>
</evidence>
<organism evidence="6 7">
    <name type="scientific">Paractinoplanes ovalisporus</name>
    <dbReference type="NCBI Taxonomy" id="2810368"/>
    <lineage>
        <taxon>Bacteria</taxon>
        <taxon>Bacillati</taxon>
        <taxon>Actinomycetota</taxon>
        <taxon>Actinomycetes</taxon>
        <taxon>Micromonosporales</taxon>
        <taxon>Micromonosporaceae</taxon>
        <taxon>Paractinoplanes</taxon>
    </lineage>
</organism>
<reference evidence="6 7" key="1">
    <citation type="submission" date="2021-01" db="EMBL/GenBank/DDBJ databases">
        <title>Actinoplanes sp. nov. LDG1-06 isolated from lichen.</title>
        <authorList>
            <person name="Saeng-In P."/>
            <person name="Phongsopitanun W."/>
            <person name="Kanchanasin P."/>
            <person name="Yuki M."/>
            <person name="Kudo T."/>
            <person name="Ohkuma M."/>
            <person name="Tanasupawat S."/>
        </authorList>
    </citation>
    <scope>NUCLEOTIDE SEQUENCE [LARGE SCALE GENOMIC DNA]</scope>
    <source>
        <strain evidence="6 7">LDG1-06</strain>
    </source>
</reference>
<dbReference type="PANTHER" id="PTHR30055:SF234">
    <property type="entry name" value="HTH-TYPE TRANSCRIPTIONAL REGULATOR BETI"/>
    <property type="match status" value="1"/>
</dbReference>
<dbReference type="RefSeq" id="WP_203382812.1">
    <property type="nucleotide sequence ID" value="NZ_JAENHP010000026.1"/>
</dbReference>
<dbReference type="PRINTS" id="PR00455">
    <property type="entry name" value="HTHTETR"/>
</dbReference>
<protein>
    <submittedName>
        <fullName evidence="6">TetR/AcrR family transcriptional regulator</fullName>
    </submittedName>
</protein>
<dbReference type="SUPFAM" id="SSF46689">
    <property type="entry name" value="Homeodomain-like"/>
    <property type="match status" value="1"/>
</dbReference>
<dbReference type="InterPro" id="IPR050109">
    <property type="entry name" value="HTH-type_TetR-like_transc_reg"/>
</dbReference>
<dbReference type="EMBL" id="JAENHP010000026">
    <property type="protein sequence ID" value="MBM2622453.1"/>
    <property type="molecule type" value="Genomic_DNA"/>
</dbReference>
<keyword evidence="2 4" id="KW-0238">DNA-binding</keyword>
<dbReference type="Gene3D" id="1.10.10.60">
    <property type="entry name" value="Homeodomain-like"/>
    <property type="match status" value="1"/>
</dbReference>